<dbReference type="InterPro" id="IPR051127">
    <property type="entry name" value="Fungal_SecMet_Regulators"/>
</dbReference>
<keyword evidence="5" id="KW-0472">Membrane</keyword>
<dbReference type="EMBL" id="LFIW01002228">
    <property type="protein sequence ID" value="KZL78352.1"/>
    <property type="molecule type" value="Genomic_DNA"/>
</dbReference>
<feature type="transmembrane region" description="Helical" evidence="5">
    <location>
        <begin position="284"/>
        <end position="303"/>
    </location>
</feature>
<comment type="caution">
    <text evidence="7">The sequence shown here is derived from an EMBL/GenBank/DDBJ whole genome shotgun (WGS) entry which is preliminary data.</text>
</comment>
<dbReference type="STRING" id="1573173.A0A166Z2G8"/>
<dbReference type="GO" id="GO:0008270">
    <property type="term" value="F:zinc ion binding"/>
    <property type="evidence" value="ECO:0007669"/>
    <property type="project" value="InterPro"/>
</dbReference>
<dbReference type="Gene3D" id="4.10.240.10">
    <property type="entry name" value="Zn(2)-C6 fungal-type DNA-binding domain"/>
    <property type="match status" value="1"/>
</dbReference>
<dbReference type="SMART" id="SM00906">
    <property type="entry name" value="Fungal_trans"/>
    <property type="match status" value="1"/>
</dbReference>
<dbReference type="InterPro" id="IPR007219">
    <property type="entry name" value="XnlR_reg_dom"/>
</dbReference>
<dbReference type="CDD" id="cd12148">
    <property type="entry name" value="fungal_TF_MHR"/>
    <property type="match status" value="1"/>
</dbReference>
<dbReference type="Pfam" id="PF04082">
    <property type="entry name" value="Fungal_trans"/>
    <property type="match status" value="1"/>
</dbReference>
<dbReference type="PANTHER" id="PTHR47424:SF6">
    <property type="entry name" value="PROLINE UTILIZATION TRANS-ACTIVATOR"/>
    <property type="match status" value="1"/>
</dbReference>
<dbReference type="AlphaFoldDB" id="A0A166Z2G8"/>
<name>A0A166Z2G8_COLIC</name>
<dbReference type="PANTHER" id="PTHR47424">
    <property type="entry name" value="REGULATORY PROTEIN GAL4"/>
    <property type="match status" value="1"/>
</dbReference>
<dbReference type="PROSITE" id="PS00463">
    <property type="entry name" value="ZN2_CY6_FUNGAL_1"/>
    <property type="match status" value="1"/>
</dbReference>
<dbReference type="GO" id="GO:0006351">
    <property type="term" value="P:DNA-templated transcription"/>
    <property type="evidence" value="ECO:0007669"/>
    <property type="project" value="InterPro"/>
</dbReference>
<dbReference type="SUPFAM" id="SSF57701">
    <property type="entry name" value="Zn2/Cys6 DNA-binding domain"/>
    <property type="match status" value="1"/>
</dbReference>
<dbReference type="InterPro" id="IPR001138">
    <property type="entry name" value="Zn2Cys6_DnaBD"/>
</dbReference>
<evidence type="ECO:0000313" key="7">
    <source>
        <dbReference type="EMBL" id="KZL78352.1"/>
    </source>
</evidence>
<keyword evidence="2" id="KW-0805">Transcription regulation</keyword>
<proteinExistence type="predicted"/>
<protein>
    <submittedName>
        <fullName evidence="7">Thiamine repressible genes regulatory protein thi1</fullName>
    </submittedName>
</protein>
<dbReference type="InterPro" id="IPR036864">
    <property type="entry name" value="Zn2-C6_fun-type_DNA-bd_sf"/>
</dbReference>
<keyword evidence="8" id="KW-1185">Reference proteome</keyword>
<evidence type="ECO:0000256" key="3">
    <source>
        <dbReference type="ARBA" id="ARBA00023163"/>
    </source>
</evidence>
<keyword evidence="3" id="KW-0804">Transcription</keyword>
<keyword evidence="4" id="KW-0539">Nucleus</keyword>
<evidence type="ECO:0000313" key="8">
    <source>
        <dbReference type="Proteomes" id="UP000076584"/>
    </source>
</evidence>
<keyword evidence="1" id="KW-0479">Metal-binding</keyword>
<dbReference type="GO" id="GO:0000981">
    <property type="term" value="F:DNA-binding transcription factor activity, RNA polymerase II-specific"/>
    <property type="evidence" value="ECO:0007669"/>
    <property type="project" value="InterPro"/>
</dbReference>
<dbReference type="SMART" id="SM00066">
    <property type="entry name" value="GAL4"/>
    <property type="match status" value="1"/>
</dbReference>
<gene>
    <name evidence="7" type="ORF">CI238_03508</name>
</gene>
<keyword evidence="5" id="KW-0812">Transmembrane</keyword>
<sequence length="733" mass="81954">MESPAERRRQRRRVPDAVRKRASRACDRCKLRKNKCVETDSGKCVRCIQSSHSCRFDRERIADGDAVAGSRSAKMTIAEGTTSANSDTAAAIHRDGGDYDIKDDISTAASAPFEAFMWPRFLSRLRDAFCLDPRPASYEQDMIELQTRQQNSSSYNTAEIRRVRKALESFPPRAVADFLVSVCIAYGTDVFFYFDQAQFIYELDQFYSDSTLEIRLDTSFVCLSLAIFALGSQWTALAQPEDSDETSQKDNQGFDPGRIFYNQARVLIPDLIDRSCIRSVQATFILGVYLMPASAISASYVYMGLALRKALAIGLHQETDESTFSSEEKEARRRLWWSIYSLERTMSIKLNRPRSISQDIISVRLPRPISRDSVQKFDNVQHQIANITFVLIVDKLSQPGAWSRTSQTLSESDLSESLHNAQFSLKKWKEDLPPSISLQNVIPKSSSYRAVFHLHLNYYFASIDMGKVSVVTVVRARLRNAFCPHEEPLTISKNIKQSSDACIKAAKKMIDLFDGLSRSGNMARFSFTDFQGCSIATIIVLLAGILDRDSGYESRMAFGLSCLRRMACGGNATARMGVRFVEALQSITNEARCKLLATQPGQENKVGTSVEGADDYGRWADWLAKAEAIHNLSGDESELEHAEDSTLNLTTPLSLRHGMQPSTWNEAAALQLQELSVSKFALPIDNAEVPPGQHSVAIPSAEDVWMPSFTWSDDEMYLMGLTGMGVLDFTNLS</sequence>
<dbReference type="PROSITE" id="PS50048">
    <property type="entry name" value="ZN2_CY6_FUNGAL_2"/>
    <property type="match status" value="1"/>
</dbReference>
<evidence type="ECO:0000256" key="4">
    <source>
        <dbReference type="ARBA" id="ARBA00023242"/>
    </source>
</evidence>
<reference evidence="7 8" key="1">
    <citation type="submission" date="2015-06" db="EMBL/GenBank/DDBJ databases">
        <title>Survival trade-offs in plant roots during colonization by closely related pathogenic and mutualistic fungi.</title>
        <authorList>
            <person name="Hacquard S."/>
            <person name="Kracher B."/>
            <person name="Hiruma K."/>
            <person name="Weinman A."/>
            <person name="Muench P."/>
            <person name="Garrido Oter R."/>
            <person name="Ver Loren van Themaat E."/>
            <person name="Dallerey J.-F."/>
            <person name="Damm U."/>
            <person name="Henrissat B."/>
            <person name="Lespinet O."/>
            <person name="Thon M."/>
            <person name="Kemen E."/>
            <person name="McHardy A.C."/>
            <person name="Schulze-Lefert P."/>
            <person name="O'Connell R.J."/>
        </authorList>
    </citation>
    <scope>NUCLEOTIDE SEQUENCE [LARGE SCALE GENOMIC DNA]</scope>
    <source>
        <strain evidence="7 8">MAFF 238704</strain>
    </source>
</reference>
<dbReference type="Proteomes" id="UP000076584">
    <property type="component" value="Unassembled WGS sequence"/>
</dbReference>
<keyword evidence="5" id="KW-1133">Transmembrane helix</keyword>
<feature type="domain" description="Zn(2)-C6 fungal-type" evidence="6">
    <location>
        <begin position="25"/>
        <end position="56"/>
    </location>
</feature>
<dbReference type="CDD" id="cd00067">
    <property type="entry name" value="GAL4"/>
    <property type="match status" value="1"/>
</dbReference>
<evidence type="ECO:0000256" key="5">
    <source>
        <dbReference type="SAM" id="Phobius"/>
    </source>
</evidence>
<accession>A0A166Z2G8</accession>
<evidence type="ECO:0000256" key="2">
    <source>
        <dbReference type="ARBA" id="ARBA00023015"/>
    </source>
</evidence>
<dbReference type="GO" id="GO:0003677">
    <property type="term" value="F:DNA binding"/>
    <property type="evidence" value="ECO:0007669"/>
    <property type="project" value="InterPro"/>
</dbReference>
<evidence type="ECO:0000256" key="1">
    <source>
        <dbReference type="ARBA" id="ARBA00022723"/>
    </source>
</evidence>
<evidence type="ECO:0000259" key="6">
    <source>
        <dbReference type="PROSITE" id="PS50048"/>
    </source>
</evidence>
<organism evidence="7 8">
    <name type="scientific">Colletotrichum incanum</name>
    <name type="common">Soybean anthracnose fungus</name>
    <dbReference type="NCBI Taxonomy" id="1573173"/>
    <lineage>
        <taxon>Eukaryota</taxon>
        <taxon>Fungi</taxon>
        <taxon>Dikarya</taxon>
        <taxon>Ascomycota</taxon>
        <taxon>Pezizomycotina</taxon>
        <taxon>Sordariomycetes</taxon>
        <taxon>Hypocreomycetidae</taxon>
        <taxon>Glomerellales</taxon>
        <taxon>Glomerellaceae</taxon>
        <taxon>Colletotrichum</taxon>
        <taxon>Colletotrichum spaethianum species complex</taxon>
    </lineage>
</organism>